<evidence type="ECO:0008006" key="5">
    <source>
        <dbReference type="Google" id="ProtNLM"/>
    </source>
</evidence>
<dbReference type="EMBL" id="MU006329">
    <property type="protein sequence ID" value="KAF2847072.1"/>
    <property type="molecule type" value="Genomic_DNA"/>
</dbReference>
<dbReference type="AlphaFoldDB" id="A0A6A7AVH7"/>
<evidence type="ECO:0000256" key="1">
    <source>
        <dbReference type="SAM" id="MobiDB-lite"/>
    </source>
</evidence>
<protein>
    <recommendedName>
        <fullName evidence="5">Integral membrane protein</fullName>
    </recommendedName>
</protein>
<feature type="transmembrane region" description="Helical" evidence="2">
    <location>
        <begin position="175"/>
        <end position="197"/>
    </location>
</feature>
<evidence type="ECO:0000256" key="2">
    <source>
        <dbReference type="SAM" id="Phobius"/>
    </source>
</evidence>
<feature type="transmembrane region" description="Helical" evidence="2">
    <location>
        <begin position="320"/>
        <end position="343"/>
    </location>
</feature>
<dbReference type="InterPro" id="IPR052337">
    <property type="entry name" value="SAT4-like"/>
</dbReference>
<evidence type="ECO:0000313" key="4">
    <source>
        <dbReference type="Proteomes" id="UP000799423"/>
    </source>
</evidence>
<feature type="region of interest" description="Disordered" evidence="1">
    <location>
        <begin position="405"/>
        <end position="432"/>
    </location>
</feature>
<dbReference type="PANTHER" id="PTHR33048">
    <property type="entry name" value="PTH11-LIKE INTEGRAL MEMBRANE PROTEIN (AFU_ORTHOLOGUE AFUA_5G11245)"/>
    <property type="match status" value="1"/>
</dbReference>
<feature type="transmembrane region" description="Helical" evidence="2">
    <location>
        <begin position="217"/>
        <end position="236"/>
    </location>
</feature>
<keyword evidence="2" id="KW-0812">Transmembrane</keyword>
<reference evidence="3" key="1">
    <citation type="submission" date="2020-01" db="EMBL/GenBank/DDBJ databases">
        <authorList>
            <consortium name="DOE Joint Genome Institute"/>
            <person name="Haridas S."/>
            <person name="Albert R."/>
            <person name="Binder M."/>
            <person name="Bloem J."/>
            <person name="Labutti K."/>
            <person name="Salamov A."/>
            <person name="Andreopoulos B."/>
            <person name="Baker S.E."/>
            <person name="Barry K."/>
            <person name="Bills G."/>
            <person name="Bluhm B.H."/>
            <person name="Cannon C."/>
            <person name="Castanera R."/>
            <person name="Culley D.E."/>
            <person name="Daum C."/>
            <person name="Ezra D."/>
            <person name="Gonzalez J.B."/>
            <person name="Henrissat B."/>
            <person name="Kuo A."/>
            <person name="Liang C."/>
            <person name="Lipzen A."/>
            <person name="Lutzoni F."/>
            <person name="Magnuson J."/>
            <person name="Mondo S."/>
            <person name="Nolan M."/>
            <person name="Ohm R."/>
            <person name="Pangilinan J."/>
            <person name="Park H.-J."/>
            <person name="Ramirez L."/>
            <person name="Alfaro M."/>
            <person name="Sun H."/>
            <person name="Tritt A."/>
            <person name="Yoshinaga Y."/>
            <person name="Zwiers L.-H."/>
            <person name="Turgeon B.G."/>
            <person name="Goodwin S.B."/>
            <person name="Spatafora J.W."/>
            <person name="Crous P.W."/>
            <person name="Grigoriev I.V."/>
        </authorList>
    </citation>
    <scope>NUCLEOTIDE SEQUENCE</scope>
    <source>
        <strain evidence="3">IPT5</strain>
    </source>
</reference>
<gene>
    <name evidence="3" type="ORF">T440DRAFT_217109</name>
</gene>
<dbReference type="PANTHER" id="PTHR33048:SF47">
    <property type="entry name" value="INTEGRAL MEMBRANE PROTEIN-RELATED"/>
    <property type="match status" value="1"/>
</dbReference>
<accession>A0A6A7AVH7</accession>
<feature type="transmembrane region" description="Helical" evidence="2">
    <location>
        <begin position="46"/>
        <end position="68"/>
    </location>
</feature>
<keyword evidence="4" id="KW-1185">Reference proteome</keyword>
<dbReference type="Proteomes" id="UP000799423">
    <property type="component" value="Unassembled WGS sequence"/>
</dbReference>
<organism evidence="3 4">
    <name type="scientific">Plenodomus tracheiphilus IPT5</name>
    <dbReference type="NCBI Taxonomy" id="1408161"/>
    <lineage>
        <taxon>Eukaryota</taxon>
        <taxon>Fungi</taxon>
        <taxon>Dikarya</taxon>
        <taxon>Ascomycota</taxon>
        <taxon>Pezizomycotina</taxon>
        <taxon>Dothideomycetes</taxon>
        <taxon>Pleosporomycetidae</taxon>
        <taxon>Pleosporales</taxon>
        <taxon>Pleosporineae</taxon>
        <taxon>Leptosphaeriaceae</taxon>
        <taxon>Plenodomus</taxon>
    </lineage>
</organism>
<name>A0A6A7AVH7_9PLEO</name>
<keyword evidence="2" id="KW-1133">Transmembrane helix</keyword>
<feature type="transmembrane region" description="Helical" evidence="2">
    <location>
        <begin position="140"/>
        <end position="163"/>
    </location>
</feature>
<feature type="transmembrane region" description="Helical" evidence="2">
    <location>
        <begin position="80"/>
        <end position="100"/>
    </location>
</feature>
<keyword evidence="2" id="KW-0472">Membrane</keyword>
<sequence length="432" mass="48234">MRIGTLVAYFADLSCVSCRFHHVALSFFQIRIMAPQDSVGRIHKRAFVTTTSVMYAIAMIAVILRLFHRTTHKQLDLDDAILSFGAMTLTTAFIIIQIHAVDRLYLVSGLDAQIPGVIPPGDPPGNDEAIWQMTNDFHNWMTVTLALSWGSILAAKFTFLILFWKLIDRINKMKVYWYIVFVFNVGVCVYSALNLYLTCPYFNDRRLMQCNTEAGKRRVVLFAFPAVGLDILGDILSKSPITQRIHIVHVTRISPTSTPKLTKTTVLVIPFTIIWKIRIRPSQKLALLLSLGLTAFIIVITIILMSGLEDHGQFDYIWESFWVFVSGSVGTFMAAAIAFRTIFVARSRGKSDTPPVGREGGFGSMALRRFRRWDELGMDTGDDEDGLPSIPGARLSGVRTLIDDRRSRTLGGSERSKSTSTSIAGTEDALVA</sequence>
<feature type="transmembrane region" description="Helical" evidence="2">
    <location>
        <begin position="285"/>
        <end position="308"/>
    </location>
</feature>
<proteinExistence type="predicted"/>
<evidence type="ECO:0000313" key="3">
    <source>
        <dbReference type="EMBL" id="KAF2847072.1"/>
    </source>
</evidence>
<dbReference type="OrthoDB" id="444631at2759"/>